<dbReference type="GO" id="GO:0009289">
    <property type="term" value="C:pilus"/>
    <property type="evidence" value="ECO:0007669"/>
    <property type="project" value="UniProtKB-SubCell"/>
</dbReference>
<evidence type="ECO:0000256" key="5">
    <source>
        <dbReference type="SAM" id="SignalP"/>
    </source>
</evidence>
<accession>A0A2C6DL44</accession>
<evidence type="ECO:0000313" key="8">
    <source>
        <dbReference type="Proteomes" id="UP000224974"/>
    </source>
</evidence>
<feature type="signal peptide" evidence="5">
    <location>
        <begin position="1"/>
        <end position="24"/>
    </location>
</feature>
<evidence type="ECO:0000256" key="4">
    <source>
        <dbReference type="ARBA" id="ARBA00023263"/>
    </source>
</evidence>
<dbReference type="GO" id="GO:0043709">
    <property type="term" value="P:cell adhesion involved in single-species biofilm formation"/>
    <property type="evidence" value="ECO:0007669"/>
    <property type="project" value="TreeGrafter"/>
</dbReference>
<name>A0A2C6DL44_9GAMM</name>
<dbReference type="PANTHER" id="PTHR33420:SF3">
    <property type="entry name" value="FIMBRIAL SUBUNIT ELFA"/>
    <property type="match status" value="1"/>
</dbReference>
<dbReference type="Proteomes" id="UP000373449">
    <property type="component" value="Unassembled WGS sequence"/>
</dbReference>
<reference evidence="6" key="2">
    <citation type="submission" date="2017-09" db="EMBL/GenBank/DDBJ databases">
        <title>FDA dAtabase for Regulatory Grade micrObial Sequences (FDA-ARGOS): Supporting development and validation of Infectious Disease Dx tests.</title>
        <authorList>
            <person name="Minogue T."/>
            <person name="Wolcott M."/>
            <person name="Wasieloski L."/>
            <person name="Aguilar W."/>
            <person name="Moore D."/>
            <person name="Tallon L.J."/>
            <person name="Sadzewicz L."/>
            <person name="Ott S."/>
            <person name="Zhao X."/>
            <person name="Nagaraj S."/>
            <person name="Vavikolanu K."/>
            <person name="Aluvathingal J."/>
            <person name="Nadendla S."/>
            <person name="Sichtig H."/>
        </authorList>
    </citation>
    <scope>NUCLEOTIDE SEQUENCE</scope>
    <source>
        <strain evidence="6">FDAARGOS_387</strain>
    </source>
</reference>
<feature type="chain" id="PRO_5036036620" evidence="5">
    <location>
        <begin position="25"/>
        <end position="182"/>
    </location>
</feature>
<evidence type="ECO:0000256" key="1">
    <source>
        <dbReference type="ARBA" id="ARBA00004561"/>
    </source>
</evidence>
<evidence type="ECO:0000313" key="9">
    <source>
        <dbReference type="Proteomes" id="UP000373449"/>
    </source>
</evidence>
<reference evidence="8" key="1">
    <citation type="submission" date="2017-09" db="EMBL/GenBank/DDBJ databases">
        <title>FDA dAtabase for Regulatory Grade micrObial Sequences (FDA-ARGOS): Supporting development and validation of Infectious Disease Dx tests.</title>
        <authorList>
            <person name="Minogue T."/>
            <person name="Wolcott M."/>
            <person name="Wasieloski L."/>
            <person name="Aguilar W."/>
            <person name="Moore D."/>
            <person name="Tallon L."/>
            <person name="Sadzewicz L."/>
            <person name="Ott S."/>
            <person name="Zhao X."/>
            <person name="Nagaraj S."/>
            <person name="Vavikolanu K."/>
            <person name="Aluvathingal J."/>
            <person name="Nadendla S."/>
            <person name="Sichtig H."/>
        </authorList>
    </citation>
    <scope>NUCLEOTIDE SEQUENCE [LARGE SCALE GENOMIC DNA]</scope>
    <source>
        <strain evidence="8">FDAARGOS_387</strain>
    </source>
</reference>
<dbReference type="PANTHER" id="PTHR33420">
    <property type="entry name" value="FIMBRIAL SUBUNIT ELFA-RELATED"/>
    <property type="match status" value="1"/>
</dbReference>
<sequence>MRKNLLTLAPAALLLMAAAGGAQAASNAQMTITANVVAATCDVSLSTTNLDLGNYTPSQFGAVATPIAASVKPFTVGLSNCQAPLAAGDTAGLVVSGQTLGGNPNMFNTTGTNTGIMLSQVSAPAAYITNNQKLNVATAGSTPAAGDFNTKTLSLQAGLASTSTTADLGAVSAPILFSFAYN</sequence>
<keyword evidence="3 5" id="KW-0732">Signal</keyword>
<evidence type="ECO:0000313" key="6">
    <source>
        <dbReference type="EMBL" id="PHI29052.1"/>
    </source>
</evidence>
<dbReference type="STRING" id="1111728.GCA_000427805_02916"/>
<evidence type="ECO:0000256" key="3">
    <source>
        <dbReference type="ARBA" id="ARBA00022729"/>
    </source>
</evidence>
<comment type="subcellular location">
    <subcellularLocation>
        <location evidence="1">Fimbrium</location>
    </subcellularLocation>
</comment>
<dbReference type="AlphaFoldDB" id="A0A2C6DL44"/>
<proteinExistence type="inferred from homology"/>
<dbReference type="EMBL" id="CAADJA010000002">
    <property type="protein sequence ID" value="VFS47207.1"/>
    <property type="molecule type" value="Genomic_DNA"/>
</dbReference>
<protein>
    <submittedName>
        <fullName evidence="7">Fimbrial protein BcfE</fullName>
    </submittedName>
</protein>
<dbReference type="SUPFAM" id="SSF49401">
    <property type="entry name" value="Bacterial adhesins"/>
    <property type="match status" value="1"/>
</dbReference>
<dbReference type="OrthoDB" id="6480706at2"/>
<organism evidence="6 8">
    <name type="scientific">Budvicia aquatica</name>
    <dbReference type="NCBI Taxonomy" id="82979"/>
    <lineage>
        <taxon>Bacteria</taxon>
        <taxon>Pseudomonadati</taxon>
        <taxon>Pseudomonadota</taxon>
        <taxon>Gammaproteobacteria</taxon>
        <taxon>Enterobacterales</taxon>
        <taxon>Budviciaceae</taxon>
        <taxon>Budvicia</taxon>
    </lineage>
</organism>
<dbReference type="EMBL" id="PDDX01000001">
    <property type="protein sequence ID" value="PHI29052.1"/>
    <property type="molecule type" value="Genomic_DNA"/>
</dbReference>
<dbReference type="InterPro" id="IPR036937">
    <property type="entry name" value="Adhesion_dom_fimbrial_sf"/>
</dbReference>
<dbReference type="Gene3D" id="2.60.40.1090">
    <property type="entry name" value="Fimbrial-type adhesion domain"/>
    <property type="match status" value="1"/>
</dbReference>
<keyword evidence="4" id="KW-0281">Fimbrium</keyword>
<evidence type="ECO:0000256" key="2">
    <source>
        <dbReference type="ARBA" id="ARBA00006671"/>
    </source>
</evidence>
<keyword evidence="8" id="KW-1185">Reference proteome</keyword>
<dbReference type="InterPro" id="IPR008966">
    <property type="entry name" value="Adhesion_dom_sf"/>
</dbReference>
<gene>
    <name evidence="6" type="ORF">CRN84_06835</name>
    <name evidence="7" type="ORF">NCTC12282_02142</name>
</gene>
<reference evidence="7 9" key="3">
    <citation type="submission" date="2019-03" db="EMBL/GenBank/DDBJ databases">
        <authorList>
            <consortium name="Pathogen Informatics"/>
        </authorList>
    </citation>
    <scope>NUCLEOTIDE SEQUENCE [LARGE SCALE GENOMIC DNA]</scope>
    <source>
        <strain evidence="7 9">NCTC12282</strain>
    </source>
</reference>
<comment type="similarity">
    <text evidence="2">Belongs to the fimbrial protein family.</text>
</comment>
<dbReference type="Proteomes" id="UP000224974">
    <property type="component" value="Unassembled WGS sequence"/>
</dbReference>
<dbReference type="InterPro" id="IPR050263">
    <property type="entry name" value="Bact_Fimbrial_Adh_Pro"/>
</dbReference>
<evidence type="ECO:0000313" key="7">
    <source>
        <dbReference type="EMBL" id="VFS47207.1"/>
    </source>
</evidence>